<comment type="caution">
    <text evidence="2">The sequence shown here is derived from an EMBL/GenBank/DDBJ whole genome shotgun (WGS) entry which is preliminary data.</text>
</comment>
<evidence type="ECO:0000313" key="3">
    <source>
        <dbReference type="Proteomes" id="UP000824120"/>
    </source>
</evidence>
<gene>
    <name evidence="2" type="ORF">H5410_061128</name>
</gene>
<reference evidence="2 3" key="1">
    <citation type="submission" date="2020-09" db="EMBL/GenBank/DDBJ databases">
        <title>De no assembly of potato wild relative species, Solanum commersonii.</title>
        <authorList>
            <person name="Cho K."/>
        </authorList>
    </citation>
    <scope>NUCLEOTIDE SEQUENCE [LARGE SCALE GENOMIC DNA]</scope>
    <source>
        <strain evidence="2">LZ3.2</strain>
        <tissue evidence="2">Leaf</tissue>
    </source>
</reference>
<sequence>MRRRSVQEETIYEGLTEVEEAMVHSAVQLSLKNTSMVGSGGASVAITPGTDAQDQNVTPGIDAPIDGATE</sequence>
<proteinExistence type="predicted"/>
<evidence type="ECO:0000256" key="1">
    <source>
        <dbReference type="SAM" id="MobiDB-lite"/>
    </source>
</evidence>
<accession>A0A9J5W759</accession>
<dbReference type="Proteomes" id="UP000824120">
    <property type="component" value="Chromosome 12"/>
</dbReference>
<name>A0A9J5W759_SOLCO</name>
<dbReference type="EMBL" id="JACXVP010000012">
    <property type="protein sequence ID" value="KAG5571362.1"/>
    <property type="molecule type" value="Genomic_DNA"/>
</dbReference>
<protein>
    <submittedName>
        <fullName evidence="2">Uncharacterized protein</fullName>
    </submittedName>
</protein>
<feature type="region of interest" description="Disordered" evidence="1">
    <location>
        <begin position="38"/>
        <end position="70"/>
    </location>
</feature>
<evidence type="ECO:0000313" key="2">
    <source>
        <dbReference type="EMBL" id="KAG5571362.1"/>
    </source>
</evidence>
<dbReference type="AlphaFoldDB" id="A0A9J5W759"/>
<organism evidence="2 3">
    <name type="scientific">Solanum commersonii</name>
    <name type="common">Commerson's wild potato</name>
    <name type="synonym">Commerson's nightshade</name>
    <dbReference type="NCBI Taxonomy" id="4109"/>
    <lineage>
        <taxon>Eukaryota</taxon>
        <taxon>Viridiplantae</taxon>
        <taxon>Streptophyta</taxon>
        <taxon>Embryophyta</taxon>
        <taxon>Tracheophyta</taxon>
        <taxon>Spermatophyta</taxon>
        <taxon>Magnoliopsida</taxon>
        <taxon>eudicotyledons</taxon>
        <taxon>Gunneridae</taxon>
        <taxon>Pentapetalae</taxon>
        <taxon>asterids</taxon>
        <taxon>lamiids</taxon>
        <taxon>Solanales</taxon>
        <taxon>Solanaceae</taxon>
        <taxon>Solanoideae</taxon>
        <taxon>Solaneae</taxon>
        <taxon>Solanum</taxon>
    </lineage>
</organism>
<keyword evidence="3" id="KW-1185">Reference proteome</keyword>